<dbReference type="InterPro" id="IPR003598">
    <property type="entry name" value="Ig_sub2"/>
</dbReference>
<evidence type="ECO:0000256" key="1">
    <source>
        <dbReference type="ARBA" id="ARBA00004204"/>
    </source>
</evidence>
<evidence type="ECO:0000256" key="4">
    <source>
        <dbReference type="ARBA" id="ARBA00022737"/>
    </source>
</evidence>
<dbReference type="Gene3D" id="2.60.40.10">
    <property type="entry name" value="Immunoglobulins"/>
    <property type="match status" value="4"/>
</dbReference>
<keyword evidence="6" id="KW-0393">Immunoglobulin domain</keyword>
<keyword evidence="3" id="KW-0963">Cytoplasm</keyword>
<dbReference type="Proteomes" id="UP000054047">
    <property type="component" value="Unassembled WGS sequence"/>
</dbReference>
<accession>A0A0C2FN68</accession>
<dbReference type="SUPFAM" id="SSF48726">
    <property type="entry name" value="Immunoglobulin"/>
    <property type="match status" value="4"/>
</dbReference>
<proteinExistence type="inferred from homology"/>
<dbReference type="OrthoDB" id="5985519at2759"/>
<dbReference type="FunFam" id="2.60.40.10:FF:000345">
    <property type="entry name" value="Muscle M-line assembly protein unc-89"/>
    <property type="match status" value="3"/>
</dbReference>
<reference evidence="8 9" key="1">
    <citation type="submission" date="2013-12" db="EMBL/GenBank/DDBJ databases">
        <title>Draft genome of the parsitic nematode Ancylostoma duodenale.</title>
        <authorList>
            <person name="Mitreva M."/>
        </authorList>
    </citation>
    <scope>NUCLEOTIDE SEQUENCE [LARGE SCALE GENOMIC DNA]</scope>
    <source>
        <strain evidence="8 9">Zhejiang</strain>
    </source>
</reference>
<gene>
    <name evidence="8" type="ORF">ANCDUO_19895</name>
</gene>
<dbReference type="PROSITE" id="PS50835">
    <property type="entry name" value="IG_LIKE"/>
    <property type="match status" value="4"/>
</dbReference>
<keyword evidence="5" id="KW-1015">Disulfide bond</keyword>
<evidence type="ECO:0000256" key="3">
    <source>
        <dbReference type="ARBA" id="ARBA00022490"/>
    </source>
</evidence>
<dbReference type="GO" id="GO:0004672">
    <property type="term" value="F:protein kinase activity"/>
    <property type="evidence" value="ECO:0007669"/>
    <property type="project" value="TreeGrafter"/>
</dbReference>
<dbReference type="Pfam" id="PF07679">
    <property type="entry name" value="I-set"/>
    <property type="match status" value="4"/>
</dbReference>
<evidence type="ECO:0000259" key="7">
    <source>
        <dbReference type="PROSITE" id="PS50835"/>
    </source>
</evidence>
<dbReference type="InterPro" id="IPR036179">
    <property type="entry name" value="Ig-like_dom_sf"/>
</dbReference>
<name>A0A0C2FN68_9BILA</name>
<dbReference type="AlphaFoldDB" id="A0A0C2FN68"/>
<evidence type="ECO:0000256" key="6">
    <source>
        <dbReference type="ARBA" id="ARBA00023319"/>
    </source>
</evidence>
<organism evidence="8 9">
    <name type="scientific">Ancylostoma duodenale</name>
    <dbReference type="NCBI Taxonomy" id="51022"/>
    <lineage>
        <taxon>Eukaryota</taxon>
        <taxon>Metazoa</taxon>
        <taxon>Ecdysozoa</taxon>
        <taxon>Nematoda</taxon>
        <taxon>Chromadorea</taxon>
        <taxon>Rhabditida</taxon>
        <taxon>Rhabditina</taxon>
        <taxon>Rhabditomorpha</taxon>
        <taxon>Strongyloidea</taxon>
        <taxon>Ancylostomatidae</taxon>
        <taxon>Ancylostomatinae</taxon>
        <taxon>Ancylostoma</taxon>
    </lineage>
</organism>
<dbReference type="InterPro" id="IPR013783">
    <property type="entry name" value="Ig-like_fold"/>
</dbReference>
<evidence type="ECO:0000313" key="8">
    <source>
        <dbReference type="EMBL" id="KIH50030.1"/>
    </source>
</evidence>
<dbReference type="InterPro" id="IPR013098">
    <property type="entry name" value="Ig_I-set"/>
</dbReference>
<feature type="domain" description="Ig-like" evidence="7">
    <location>
        <begin position="58"/>
        <end position="147"/>
    </location>
</feature>
<sequence>MFMETLDDGRIKLTIHNATKEDVGSYRCEAVNIKGTAQTQTKLQYATTVEQKLAEVEPLFIEPLQEAIASEGQTVVLECRVNKESQPEIRWFKDDKPVKPDQHMVMETLDDGRIKLTIHNATKEDVGSYRCEAVNIKGTAQTQTKLQYATVVEQKVGEVQPLFLEPLQEAVATEGKTIVLECRVNKESQPEIRWFKDDKPVKPDQHMVMETLDDGRIKLTIHNATKEDVGSYRCEAVNIKGTAQTQTKLQYATTVEQKLAEVEPLFIEPLQEAVATEGKTVVLECKVNKESHPEIRWFKDDKPVQLDQHMVMETLDDGRIKLTIHNATKEDIASYRCEAVNIAGTAKTQTKLQYATTVEQKLAEVEPLFIEPLQEAVATEGKTVVLECKNFLN</sequence>
<dbReference type="PANTHER" id="PTHR47633:SF16">
    <property type="entry name" value="CAVP-TARGET PROTEIN-LIKE"/>
    <property type="match status" value="1"/>
</dbReference>
<comment type="similarity">
    <text evidence="2">Belongs to the protein kinase superfamily. CAMK Ser/Thr protein kinase family.</text>
</comment>
<evidence type="ECO:0000256" key="5">
    <source>
        <dbReference type="ARBA" id="ARBA00023157"/>
    </source>
</evidence>
<evidence type="ECO:0000313" key="9">
    <source>
        <dbReference type="Proteomes" id="UP000054047"/>
    </source>
</evidence>
<dbReference type="SMART" id="SM00408">
    <property type="entry name" value="IGc2"/>
    <property type="match status" value="3"/>
</dbReference>
<evidence type="ECO:0000256" key="2">
    <source>
        <dbReference type="ARBA" id="ARBA00006692"/>
    </source>
</evidence>
<protein>
    <submittedName>
        <fullName evidence="8">Immunoglobulin I-set domain protein</fullName>
    </submittedName>
</protein>
<dbReference type="InterPro" id="IPR007110">
    <property type="entry name" value="Ig-like_dom"/>
</dbReference>
<keyword evidence="4" id="KW-0677">Repeat</keyword>
<comment type="subcellular location">
    <subcellularLocation>
        <location evidence="1">Cytoplasm</location>
        <location evidence="1">Myofibril</location>
        <location evidence="1">Sarcomere</location>
    </subcellularLocation>
</comment>
<dbReference type="InterPro" id="IPR003599">
    <property type="entry name" value="Ig_sub"/>
</dbReference>
<feature type="domain" description="Ig-like" evidence="7">
    <location>
        <begin position="1"/>
        <end position="44"/>
    </location>
</feature>
<dbReference type="EMBL" id="KN751039">
    <property type="protein sequence ID" value="KIH50030.1"/>
    <property type="molecule type" value="Genomic_DNA"/>
</dbReference>
<feature type="domain" description="Ig-like" evidence="7">
    <location>
        <begin position="161"/>
        <end position="250"/>
    </location>
</feature>
<dbReference type="GO" id="GO:0030017">
    <property type="term" value="C:sarcomere"/>
    <property type="evidence" value="ECO:0007669"/>
    <property type="project" value="UniProtKB-SubCell"/>
</dbReference>
<dbReference type="PANTHER" id="PTHR47633">
    <property type="entry name" value="IMMUNOGLOBULIN"/>
    <property type="match status" value="1"/>
</dbReference>
<keyword evidence="9" id="KW-1185">Reference proteome</keyword>
<dbReference type="SMART" id="SM00409">
    <property type="entry name" value="IG"/>
    <property type="match status" value="3"/>
</dbReference>
<feature type="domain" description="Ig-like" evidence="7">
    <location>
        <begin position="264"/>
        <end position="353"/>
    </location>
</feature>